<proteinExistence type="inferred from homology"/>
<dbReference type="PANTHER" id="PTHR10515">
    <property type="entry name" value="THYMIDINE PHOSPHORYLASE"/>
    <property type="match status" value="1"/>
</dbReference>
<evidence type="ECO:0000256" key="3">
    <source>
        <dbReference type="SAM" id="MobiDB-lite"/>
    </source>
</evidence>
<dbReference type="EMBL" id="CABM01000042">
    <property type="protein sequence ID" value="CBH97294.1"/>
    <property type="molecule type" value="Genomic_DNA"/>
</dbReference>
<feature type="compositionally biased region" description="Pro residues" evidence="3">
    <location>
        <begin position="1"/>
        <end position="10"/>
    </location>
</feature>
<dbReference type="GO" id="GO:0006213">
    <property type="term" value="P:pyrimidine nucleoside metabolic process"/>
    <property type="evidence" value="ECO:0007669"/>
    <property type="project" value="InterPro"/>
</dbReference>
<dbReference type="NCBIfam" id="NF003338">
    <property type="entry name" value="PRK04350.1"/>
    <property type="match status" value="1"/>
</dbReference>
<feature type="domain" description="Pyrimidine nucleoside phosphorylase C-terminal" evidence="4">
    <location>
        <begin position="445"/>
        <end position="512"/>
    </location>
</feature>
<dbReference type="InterPro" id="IPR017459">
    <property type="entry name" value="Glycosyl_Trfase_fam3_N_dom"/>
</dbReference>
<dbReference type="AlphaFoldDB" id="E6PQT9"/>
<dbReference type="HAMAP" id="MF_00703">
    <property type="entry name" value="Thymid_phosp_2"/>
    <property type="match status" value="1"/>
</dbReference>
<dbReference type="Pfam" id="PF07831">
    <property type="entry name" value="PYNP_C"/>
    <property type="match status" value="1"/>
</dbReference>
<dbReference type="GO" id="GO:0005829">
    <property type="term" value="C:cytosol"/>
    <property type="evidence" value="ECO:0007669"/>
    <property type="project" value="TreeGrafter"/>
</dbReference>
<accession>E6PQT9</accession>
<dbReference type="Pfam" id="PF02885">
    <property type="entry name" value="Glycos_trans_3N"/>
    <property type="match status" value="1"/>
</dbReference>
<dbReference type="GO" id="GO:0009032">
    <property type="term" value="F:thymidine phosphorylase activity"/>
    <property type="evidence" value="ECO:0007669"/>
    <property type="project" value="UniProtKB-EC"/>
</dbReference>
<dbReference type="Gene3D" id="3.40.1030.10">
    <property type="entry name" value="Nucleoside phosphorylase/phosphoribosyltransferase catalytic domain"/>
    <property type="match status" value="1"/>
</dbReference>
<dbReference type="InterPro" id="IPR028579">
    <property type="entry name" value="Thym_Pase_Put"/>
</dbReference>
<dbReference type="PROSITE" id="PS00647">
    <property type="entry name" value="THYMID_PHOSPHORYLASE"/>
    <property type="match status" value="1"/>
</dbReference>
<dbReference type="InterPro" id="IPR036320">
    <property type="entry name" value="Glycosyl_Trfase_fam3_N_dom_sf"/>
</dbReference>
<dbReference type="SUPFAM" id="SSF47648">
    <property type="entry name" value="Nucleoside phosphorylase/phosphoribosyltransferase N-terminal domain"/>
    <property type="match status" value="1"/>
</dbReference>
<dbReference type="SUPFAM" id="SSF52418">
    <property type="entry name" value="Nucleoside phosphorylase/phosphoribosyltransferase catalytic domain"/>
    <property type="match status" value="1"/>
</dbReference>
<reference evidence="5" key="1">
    <citation type="submission" date="2009-10" db="EMBL/GenBank/DDBJ databases">
        <title>Diversity of trophic interactions inside an arsenic-rich microbial ecosystem.</title>
        <authorList>
            <person name="Bertin P.N."/>
            <person name="Heinrich-Salmeron A."/>
            <person name="Pelletier E."/>
            <person name="Goulhen-Chollet F."/>
            <person name="Arsene-Ploetze F."/>
            <person name="Gallien S."/>
            <person name="Calteau A."/>
            <person name="Vallenet D."/>
            <person name="Casiot C."/>
            <person name="Chane-Woon-Ming B."/>
            <person name="Giloteaux L."/>
            <person name="Barakat M."/>
            <person name="Bonnefoy V."/>
            <person name="Bruneel O."/>
            <person name="Chandler M."/>
            <person name="Cleiss J."/>
            <person name="Duran R."/>
            <person name="Elbaz-Poulichet F."/>
            <person name="Fonknechten N."/>
            <person name="Lauga B."/>
            <person name="Mornico D."/>
            <person name="Ortet P."/>
            <person name="Schaeffer C."/>
            <person name="Siguier P."/>
            <person name="Alexander Thil Smith A."/>
            <person name="Van Dorsselaer A."/>
            <person name="Weissenbach J."/>
            <person name="Medigue C."/>
            <person name="Le Paslier D."/>
        </authorList>
    </citation>
    <scope>NUCLEOTIDE SEQUENCE</scope>
</reference>
<dbReference type="InterPro" id="IPR000053">
    <property type="entry name" value="Thymidine/pyrmidine_PPase"/>
</dbReference>
<dbReference type="InterPro" id="IPR013466">
    <property type="entry name" value="Thymidine/AMP_Pase"/>
</dbReference>
<evidence type="ECO:0000259" key="4">
    <source>
        <dbReference type="SMART" id="SM00941"/>
    </source>
</evidence>
<dbReference type="NCBIfam" id="TIGR02645">
    <property type="entry name" value="ARCH_P_rylase"/>
    <property type="match status" value="1"/>
</dbReference>
<dbReference type="Gene3D" id="1.20.970.50">
    <property type="match status" value="1"/>
</dbReference>
<sequence length="516" mass="54591">MTEPATPSPTQPSADPGAAFSLRPKRMGIDTHHEPVVVLRADSPVVRAEGFEAHARIEVLGAQRSIIATLNILTEGNLIGPDEVGLSEAAWRRLLPTGDEVLRFRFAQASDSMSHVRSKIFGQRLSENQFDAIIGEVVGGRLSNVEIAAFLVACADGRMNTGEVTSLTRAMVHAGSRMSWSQPVVVDKHCIGGLPGNRTTPIVVSIATSLGLIMPKTSSRAITSPAGTADTVETFTRVDLSLEAMRRVVETEGGCMVWGGAMNMSPADDLLIRVERTLDLDSEGQLVASVLSKKAAAGSTHVVIDIPTGPTAKVRSQAEAQSLLLALQRTAHAIGLTLHGLISDGSQPVGCGVGPALEAHDVIAVLRNDPGAPDDLRQRALQVAAAVVELGGLAQGQAAHDIAAAALADGRAWHKFQAICQAQGGFREPGVAPFQHPVLAERIGRVARIDNRLLARAAKLAGAPHAKTAGLWLNVHLGDRAERGQPLFVLHAESQGELDYALEFVRSHPAIIHLEN</sequence>
<dbReference type="Pfam" id="PF00591">
    <property type="entry name" value="Glycos_transf_3"/>
    <property type="match status" value="1"/>
</dbReference>
<dbReference type="InterPro" id="IPR035902">
    <property type="entry name" value="Nuc_phospho_transferase"/>
</dbReference>
<keyword evidence="2 5" id="KW-0808">Transferase</keyword>
<dbReference type="InterPro" id="IPR036566">
    <property type="entry name" value="PYNP-like_C_sf"/>
</dbReference>
<dbReference type="InterPro" id="IPR000312">
    <property type="entry name" value="Glycosyl_Trfase_fam3"/>
</dbReference>
<feature type="region of interest" description="Disordered" evidence="3">
    <location>
        <begin position="1"/>
        <end position="21"/>
    </location>
</feature>
<keyword evidence="1 5" id="KW-0328">Glycosyltransferase</keyword>
<comment type="caution">
    <text evidence="5">The sequence shown here is derived from an EMBL/GenBank/DDBJ whole genome shotgun (WGS) entry which is preliminary data.</text>
</comment>
<gene>
    <name evidence="5" type="ORF">CARN2_2766</name>
</gene>
<evidence type="ECO:0000313" key="5">
    <source>
        <dbReference type="EMBL" id="CBH97294.1"/>
    </source>
</evidence>
<protein>
    <submittedName>
        <fullName evidence="5">Putative thymidine phosphorylase (TdRPase)</fullName>
        <ecNumber evidence="5">2.4.2.4</ecNumber>
    </submittedName>
</protein>
<organism evidence="5">
    <name type="scientific">mine drainage metagenome</name>
    <dbReference type="NCBI Taxonomy" id="410659"/>
    <lineage>
        <taxon>unclassified sequences</taxon>
        <taxon>metagenomes</taxon>
        <taxon>ecological metagenomes</taxon>
    </lineage>
</organism>
<dbReference type="Gene3D" id="3.90.1170.30">
    <property type="entry name" value="Pyrimidine nucleoside phosphorylase-like, C-terminal domain"/>
    <property type="match status" value="1"/>
</dbReference>
<dbReference type="SUPFAM" id="SSF54680">
    <property type="entry name" value="Pyrimidine nucleoside phosphorylase C-terminal domain"/>
    <property type="match status" value="1"/>
</dbReference>
<evidence type="ECO:0000256" key="1">
    <source>
        <dbReference type="ARBA" id="ARBA00022676"/>
    </source>
</evidence>
<evidence type="ECO:0000256" key="2">
    <source>
        <dbReference type="ARBA" id="ARBA00022679"/>
    </source>
</evidence>
<dbReference type="GO" id="GO:0004645">
    <property type="term" value="F:1,4-alpha-oligoglucan phosphorylase activity"/>
    <property type="evidence" value="ECO:0007669"/>
    <property type="project" value="InterPro"/>
</dbReference>
<dbReference type="InterPro" id="IPR017872">
    <property type="entry name" value="Pyrmidine_PPase_CS"/>
</dbReference>
<dbReference type="GO" id="GO:0006206">
    <property type="term" value="P:pyrimidine nucleobase metabolic process"/>
    <property type="evidence" value="ECO:0007669"/>
    <property type="project" value="InterPro"/>
</dbReference>
<dbReference type="EC" id="2.4.2.4" evidence="5"/>
<dbReference type="SMART" id="SM00941">
    <property type="entry name" value="PYNP_C"/>
    <property type="match status" value="1"/>
</dbReference>
<name>E6PQT9_9ZZZZ</name>
<dbReference type="PANTHER" id="PTHR10515:SF0">
    <property type="entry name" value="THYMIDINE PHOSPHORYLASE"/>
    <property type="match status" value="1"/>
</dbReference>
<dbReference type="InterPro" id="IPR013102">
    <property type="entry name" value="PYNP_C"/>
</dbReference>